<dbReference type="PANTHER" id="PTHR33798">
    <property type="entry name" value="FLAVOPROTEIN OXYGENASE"/>
    <property type="match status" value="1"/>
</dbReference>
<dbReference type="PANTHER" id="PTHR33798:SF5">
    <property type="entry name" value="FLAVIN REDUCTASE LIKE DOMAIN-CONTAINING PROTEIN"/>
    <property type="match status" value="1"/>
</dbReference>
<dbReference type="SMART" id="SM00903">
    <property type="entry name" value="Flavin_Reduct"/>
    <property type="match status" value="1"/>
</dbReference>
<sequence>MVFEVEKASTREVYNLLIGLVAPRPIALVTSMDEEGRLNAAPFSSYNYVCTDPPIVAMGVMDRPGGGFVPKDTARNIRRTGEFVVNVVTEDLLQQMNICATDFPPEVSELEMAGLETAPSSLVKVPRIRQAHAALECREHMTIEIGRSRVVLGQVVAMYVEDEFVDPAGPYIKARDLHAVGRMNGLGGYVRTRDAFVEVPRIPYAEWVKGKR</sequence>
<evidence type="ECO:0000256" key="3">
    <source>
        <dbReference type="ARBA" id="ARBA00022643"/>
    </source>
</evidence>
<protein>
    <submittedName>
        <fullName evidence="6">NADH-FMN oxidoreductase RutF, flavin reductase (DIM6/NTAB) family</fullName>
    </submittedName>
</protein>
<dbReference type="InterPro" id="IPR002563">
    <property type="entry name" value="Flavin_Rdtase-like_dom"/>
</dbReference>
<dbReference type="SUPFAM" id="SSF50475">
    <property type="entry name" value="FMN-binding split barrel"/>
    <property type="match status" value="1"/>
</dbReference>
<dbReference type="Proteomes" id="UP000198356">
    <property type="component" value="Unassembled WGS sequence"/>
</dbReference>
<dbReference type="OrthoDB" id="9794638at2"/>
<gene>
    <name evidence="6" type="ORF">SAMN05421770_102129</name>
</gene>
<dbReference type="AlphaFoldDB" id="A0A239GXE7"/>
<comment type="similarity">
    <text evidence="4">Belongs to the flavoredoxin family.</text>
</comment>
<keyword evidence="2" id="KW-0285">Flavoprotein</keyword>
<dbReference type="GO" id="GO:0016646">
    <property type="term" value="F:oxidoreductase activity, acting on the CH-NH group of donors, NAD or NADP as acceptor"/>
    <property type="evidence" value="ECO:0007669"/>
    <property type="project" value="UniProtKB-ARBA"/>
</dbReference>
<proteinExistence type="inferred from homology"/>
<evidence type="ECO:0000313" key="6">
    <source>
        <dbReference type="EMBL" id="SNS73830.1"/>
    </source>
</evidence>
<accession>A0A239GXE7</accession>
<comment type="cofactor">
    <cofactor evidence="1">
        <name>FMN</name>
        <dbReference type="ChEBI" id="CHEBI:58210"/>
    </cofactor>
</comment>
<evidence type="ECO:0000313" key="7">
    <source>
        <dbReference type="Proteomes" id="UP000198356"/>
    </source>
</evidence>
<dbReference type="GO" id="GO:0010181">
    <property type="term" value="F:FMN binding"/>
    <property type="evidence" value="ECO:0007669"/>
    <property type="project" value="InterPro"/>
</dbReference>
<keyword evidence="7" id="KW-1185">Reference proteome</keyword>
<feature type="domain" description="Flavin reductase like" evidence="5">
    <location>
        <begin position="20"/>
        <end position="173"/>
    </location>
</feature>
<organism evidence="6 7">
    <name type="scientific">Granulicella rosea</name>
    <dbReference type="NCBI Taxonomy" id="474952"/>
    <lineage>
        <taxon>Bacteria</taxon>
        <taxon>Pseudomonadati</taxon>
        <taxon>Acidobacteriota</taxon>
        <taxon>Terriglobia</taxon>
        <taxon>Terriglobales</taxon>
        <taxon>Acidobacteriaceae</taxon>
        <taxon>Granulicella</taxon>
    </lineage>
</organism>
<reference evidence="6 7" key="1">
    <citation type="submission" date="2017-06" db="EMBL/GenBank/DDBJ databases">
        <authorList>
            <person name="Kim H.J."/>
            <person name="Triplett B.A."/>
        </authorList>
    </citation>
    <scope>NUCLEOTIDE SEQUENCE [LARGE SCALE GENOMIC DNA]</scope>
    <source>
        <strain evidence="6 7">DSM 18704</strain>
    </source>
</reference>
<evidence type="ECO:0000256" key="2">
    <source>
        <dbReference type="ARBA" id="ARBA00022630"/>
    </source>
</evidence>
<dbReference type="RefSeq" id="WP_089407650.1">
    <property type="nucleotide sequence ID" value="NZ_FZOU01000002.1"/>
</dbReference>
<dbReference type="EMBL" id="FZOU01000002">
    <property type="protein sequence ID" value="SNS73830.1"/>
    <property type="molecule type" value="Genomic_DNA"/>
</dbReference>
<dbReference type="Gene3D" id="2.30.110.10">
    <property type="entry name" value="Electron Transport, Fmn-binding Protein, Chain A"/>
    <property type="match status" value="1"/>
</dbReference>
<name>A0A239GXE7_9BACT</name>
<dbReference type="Pfam" id="PF01613">
    <property type="entry name" value="Flavin_Reduct"/>
    <property type="match status" value="1"/>
</dbReference>
<evidence type="ECO:0000259" key="5">
    <source>
        <dbReference type="SMART" id="SM00903"/>
    </source>
</evidence>
<dbReference type="InterPro" id="IPR012349">
    <property type="entry name" value="Split_barrel_FMN-bd"/>
</dbReference>
<keyword evidence="3" id="KW-0288">FMN</keyword>
<evidence type="ECO:0000256" key="1">
    <source>
        <dbReference type="ARBA" id="ARBA00001917"/>
    </source>
</evidence>
<evidence type="ECO:0000256" key="4">
    <source>
        <dbReference type="ARBA" id="ARBA00038054"/>
    </source>
</evidence>